<dbReference type="RefSeq" id="XP_027710771.1">
    <property type="nucleotide sequence ID" value="XM_027854970.1"/>
</dbReference>
<feature type="compositionally biased region" description="Polar residues" evidence="10">
    <location>
        <begin position="56"/>
        <end position="70"/>
    </location>
</feature>
<proteinExistence type="predicted"/>
<dbReference type="InterPro" id="IPR032843">
    <property type="entry name" value="Jiv"/>
</dbReference>
<evidence type="ECO:0000313" key="13">
    <source>
        <dbReference type="Ensembl" id="ENSVURP00010031060.1"/>
    </source>
</evidence>
<dbReference type="OrthoDB" id="1507364at2759"/>
<evidence type="ECO:0000256" key="2">
    <source>
        <dbReference type="ARBA" id="ARBA00022448"/>
    </source>
</evidence>
<dbReference type="InterPro" id="IPR052317">
    <property type="entry name" value="Viral_replicn-host_int_reg"/>
</dbReference>
<feature type="compositionally biased region" description="Basic residues" evidence="10">
    <location>
        <begin position="691"/>
        <end position="703"/>
    </location>
</feature>
<dbReference type="GO" id="GO:0015031">
    <property type="term" value="P:protein transport"/>
    <property type="evidence" value="ECO:0007669"/>
    <property type="project" value="UniProtKB-KW"/>
</dbReference>
<gene>
    <name evidence="13" type="primary">DNAJC14</name>
</gene>
<keyword evidence="2" id="KW-0813">Transport</keyword>
<keyword evidence="14" id="KW-1185">Reference proteome</keyword>
<dbReference type="Pfam" id="PF14901">
    <property type="entry name" value="Jiv90"/>
    <property type="match status" value="1"/>
</dbReference>
<evidence type="ECO:0000256" key="9">
    <source>
        <dbReference type="ARBA" id="ARBA00074361"/>
    </source>
</evidence>
<dbReference type="OMA" id="WLELPWF"/>
<keyword evidence="5" id="KW-0653">Protein transport</keyword>
<keyword evidence="7 11" id="KW-0472">Membrane</keyword>
<feature type="compositionally biased region" description="Basic residues" evidence="10">
    <location>
        <begin position="214"/>
        <end position="223"/>
    </location>
</feature>
<dbReference type="PRINTS" id="PR00625">
    <property type="entry name" value="JDOMAIN"/>
</dbReference>
<comment type="subcellular location">
    <subcellularLocation>
        <location evidence="1">Endoplasmic reticulum membrane</location>
        <topology evidence="1">Multi-pass membrane protein</topology>
    </subcellularLocation>
</comment>
<keyword evidence="4" id="KW-0256">Endoplasmic reticulum</keyword>
<dbReference type="InterPro" id="IPR001623">
    <property type="entry name" value="DnaJ_domain"/>
</dbReference>
<evidence type="ECO:0000256" key="11">
    <source>
        <dbReference type="SAM" id="Phobius"/>
    </source>
</evidence>
<protein>
    <recommendedName>
        <fullName evidence="9">DnaJ homolog subfamily C member 14</fullName>
    </recommendedName>
</protein>
<dbReference type="CDD" id="cd06257">
    <property type="entry name" value="DnaJ"/>
    <property type="match status" value="1"/>
</dbReference>
<dbReference type="GeneID" id="114037945"/>
<feature type="region of interest" description="Disordered" evidence="10">
    <location>
        <begin position="1"/>
        <end position="121"/>
    </location>
</feature>
<dbReference type="FunFam" id="1.10.287.110:FF:000057">
    <property type="entry name" value="dnaJ homolog subfamily C member 14"/>
    <property type="match status" value="1"/>
</dbReference>
<dbReference type="PANTHER" id="PTHR44665:SF1">
    <property type="entry name" value="DNAJ HOMOLOG SUBFAMILY C MEMBER 14"/>
    <property type="match status" value="1"/>
</dbReference>
<evidence type="ECO:0000256" key="10">
    <source>
        <dbReference type="SAM" id="MobiDB-lite"/>
    </source>
</evidence>
<evidence type="ECO:0000256" key="6">
    <source>
        <dbReference type="ARBA" id="ARBA00022989"/>
    </source>
</evidence>
<dbReference type="GO" id="GO:0005789">
    <property type="term" value="C:endoplasmic reticulum membrane"/>
    <property type="evidence" value="ECO:0007669"/>
    <property type="project" value="UniProtKB-SubCell"/>
</dbReference>
<keyword evidence="6 11" id="KW-1133">Transmembrane helix</keyword>
<evidence type="ECO:0000256" key="5">
    <source>
        <dbReference type="ARBA" id="ARBA00022927"/>
    </source>
</evidence>
<name>A0A4X2MBU8_VOMUR</name>
<dbReference type="SUPFAM" id="SSF46565">
    <property type="entry name" value="Chaperone J-domain"/>
    <property type="match status" value="1"/>
</dbReference>
<dbReference type="STRING" id="29139.ENSVURP00010031060"/>
<dbReference type="PANTHER" id="PTHR44665">
    <property type="entry name" value="DNAJ HOMOLOG SUBFAMILY C MEMBER 14"/>
    <property type="match status" value="1"/>
</dbReference>
<evidence type="ECO:0000256" key="3">
    <source>
        <dbReference type="ARBA" id="ARBA00022692"/>
    </source>
</evidence>
<dbReference type="GO" id="GO:0050780">
    <property type="term" value="F:dopamine receptor binding"/>
    <property type="evidence" value="ECO:0007669"/>
    <property type="project" value="TreeGrafter"/>
</dbReference>
<dbReference type="Ensembl" id="ENSVURT00010035361.1">
    <property type="protein sequence ID" value="ENSVURP00010031060.1"/>
    <property type="gene ID" value="ENSVURG00010023748.1"/>
</dbReference>
<feature type="compositionally biased region" description="Basic and acidic residues" evidence="10">
    <location>
        <begin position="198"/>
        <end position="213"/>
    </location>
</feature>
<feature type="compositionally biased region" description="Basic residues" evidence="10">
    <location>
        <begin position="188"/>
        <end position="197"/>
    </location>
</feature>
<evidence type="ECO:0000256" key="7">
    <source>
        <dbReference type="ARBA" id="ARBA00023136"/>
    </source>
</evidence>
<dbReference type="Proteomes" id="UP000314987">
    <property type="component" value="Unassembled WGS sequence"/>
</dbReference>
<evidence type="ECO:0000313" key="14">
    <source>
        <dbReference type="Proteomes" id="UP000314987"/>
    </source>
</evidence>
<dbReference type="InterPro" id="IPR036869">
    <property type="entry name" value="J_dom_sf"/>
</dbReference>
<feature type="region of interest" description="Disordered" evidence="10">
    <location>
        <begin position="657"/>
        <end position="703"/>
    </location>
</feature>
<feature type="transmembrane region" description="Helical" evidence="11">
    <location>
        <begin position="319"/>
        <end position="342"/>
    </location>
</feature>
<reference evidence="13" key="2">
    <citation type="submission" date="2025-08" db="UniProtKB">
        <authorList>
            <consortium name="Ensembl"/>
        </authorList>
    </citation>
    <scope>IDENTIFICATION</scope>
</reference>
<feature type="region of interest" description="Disordered" evidence="10">
    <location>
        <begin position="162"/>
        <end position="223"/>
    </location>
</feature>
<reference evidence="13" key="3">
    <citation type="submission" date="2025-09" db="UniProtKB">
        <authorList>
            <consortium name="Ensembl"/>
        </authorList>
    </citation>
    <scope>IDENTIFICATION</scope>
</reference>
<feature type="domain" description="J" evidence="12">
    <location>
        <begin position="439"/>
        <end position="503"/>
    </location>
</feature>
<organism evidence="13 14">
    <name type="scientific">Vombatus ursinus</name>
    <name type="common">Common wombat</name>
    <dbReference type="NCBI Taxonomy" id="29139"/>
    <lineage>
        <taxon>Eukaryota</taxon>
        <taxon>Metazoa</taxon>
        <taxon>Chordata</taxon>
        <taxon>Craniata</taxon>
        <taxon>Vertebrata</taxon>
        <taxon>Euteleostomi</taxon>
        <taxon>Mammalia</taxon>
        <taxon>Metatheria</taxon>
        <taxon>Diprotodontia</taxon>
        <taxon>Vombatidae</taxon>
        <taxon>Vombatus</taxon>
    </lineage>
</organism>
<feature type="compositionally biased region" description="Acidic residues" evidence="10">
    <location>
        <begin position="85"/>
        <end position="100"/>
    </location>
</feature>
<accession>A0A4X2MBU8</accession>
<dbReference type="Pfam" id="PF00226">
    <property type="entry name" value="DnaJ"/>
    <property type="match status" value="1"/>
</dbReference>
<dbReference type="Gene3D" id="1.10.287.110">
    <property type="entry name" value="DnaJ domain"/>
    <property type="match status" value="1"/>
</dbReference>
<evidence type="ECO:0000256" key="1">
    <source>
        <dbReference type="ARBA" id="ARBA00004477"/>
    </source>
</evidence>
<dbReference type="PROSITE" id="PS50076">
    <property type="entry name" value="DNAJ_2"/>
    <property type="match status" value="1"/>
</dbReference>
<reference evidence="14" key="1">
    <citation type="submission" date="2018-12" db="EMBL/GenBank/DDBJ databases">
        <authorList>
            <person name="Yazar S."/>
        </authorList>
    </citation>
    <scope>NUCLEOTIDE SEQUENCE [LARGE SCALE GENOMIC DNA]</scope>
</reference>
<keyword evidence="8" id="KW-0143">Chaperone</keyword>
<evidence type="ECO:0000259" key="12">
    <source>
        <dbReference type="PROSITE" id="PS50076"/>
    </source>
</evidence>
<dbReference type="AlphaFoldDB" id="A0A4X2MBU8"/>
<sequence>MAQQHPGERKLYRAPHSGSSVWTSGPTVGPDNLSFSGFGDSVEAAPNGTYCLTRHPCSTNTPPQTPTHQSDPNRGAPRDPGPPGEGEDLDQTEASSDEETGVDKELSRDNGPGDLEDRHSSIPIVPSVCNCQGAPSVFEGPFSEGGDSSFSNFCTCCTSSALGEDEDDEEGPARAPTDPSPMPSGKKPPPRRQRHRLPTKEESREGGRKDPRPFGRHRPGRKRSQADRRRYLVVWGSEELYRLGQKGFWWLIELLVLVGEYVETGGHLIYSCGQLKGSDLELFRVWVGSWVGQLGNWAQMGFLWLGRGLCSGAGLFSHLLRLLCAVLLLVLALLLGCLQLTWRVLIYMGNRLGWRAQATWLFSRLDSPAVHRCWTHLKESRTWQQLVGLVQRGWLEVPWVKQRTNRQGDGPACSGRYYQPGEEVSRLLAMAGIPEDELNPFQVLGVEATASDMELKKAYRQLAVMVHPDKNHHPRAEEAFKVLRAAWDIVSNPERRKEYEMKRMAESELSRSVNEFLSKLQDELKEAMNTMMCSRCQGKHRRFEMDRESQCARYCAECNKMHPAEEGDFWAESSMLGLKITYFALMDGKVYDITEWAGCQRVGISPDTHRVPYHISFGSRVPGPGGRQRATPDAPPASVADLQDFFSRIFQVPPGQMPNGNFFAASQPGPGGTPPSRPDSSTAAKGSEAKPKRRKKVRRPFQR</sequence>
<evidence type="ECO:0000256" key="8">
    <source>
        <dbReference type="ARBA" id="ARBA00023186"/>
    </source>
</evidence>
<evidence type="ECO:0000256" key="4">
    <source>
        <dbReference type="ARBA" id="ARBA00022824"/>
    </source>
</evidence>
<dbReference type="CTD" id="85406"/>
<feature type="compositionally biased region" description="Basic and acidic residues" evidence="10">
    <location>
        <begin position="1"/>
        <end position="11"/>
    </location>
</feature>
<dbReference type="GeneTree" id="ENSGT00940000155637"/>
<feature type="compositionally biased region" description="Polar residues" evidence="10">
    <location>
        <begin position="17"/>
        <end position="26"/>
    </location>
</feature>
<dbReference type="SMART" id="SM00271">
    <property type="entry name" value="DnaJ"/>
    <property type="match status" value="1"/>
</dbReference>
<keyword evidence="3 11" id="KW-0812">Transmembrane</keyword>